<reference evidence="2 3" key="1">
    <citation type="submission" date="2006-10" db="EMBL/GenBank/DDBJ databases">
        <title>Complete sequence of Syntrophobacter fumaroxidans MPOB.</title>
        <authorList>
            <consortium name="US DOE Joint Genome Institute"/>
            <person name="Copeland A."/>
            <person name="Lucas S."/>
            <person name="Lapidus A."/>
            <person name="Barry K."/>
            <person name="Detter J.C."/>
            <person name="Glavina del Rio T."/>
            <person name="Hammon N."/>
            <person name="Israni S."/>
            <person name="Pitluck S."/>
            <person name="Goltsman E.G."/>
            <person name="Martinez M."/>
            <person name="Schmutz J."/>
            <person name="Larimer F."/>
            <person name="Land M."/>
            <person name="Hauser L."/>
            <person name="Kyrpides N."/>
            <person name="Kim E."/>
            <person name="Boone D.R."/>
            <person name="Brockman F."/>
            <person name="Culley D."/>
            <person name="Ferry J."/>
            <person name="Gunsalus R."/>
            <person name="McInerney M.J."/>
            <person name="Morrison M."/>
            <person name="Plugge C."/>
            <person name="Rohlin L."/>
            <person name="Scholten J."/>
            <person name="Sieber J."/>
            <person name="Stams A.J.M."/>
            <person name="Worm P."/>
            <person name="Henstra A.M."/>
            <person name="Richardson P."/>
        </authorList>
    </citation>
    <scope>NUCLEOTIDE SEQUENCE [LARGE SCALE GENOMIC DNA]</scope>
    <source>
        <strain evidence="3">DSM 10017 / MPOB</strain>
    </source>
</reference>
<dbReference type="AlphaFoldDB" id="A0LMI9"/>
<dbReference type="STRING" id="335543.Sfum_2967"/>
<dbReference type="EMBL" id="CP000478">
    <property type="protein sequence ID" value="ABK18641.1"/>
    <property type="molecule type" value="Genomic_DNA"/>
</dbReference>
<gene>
    <name evidence="2" type="ordered locus">Sfum_2967</name>
</gene>
<name>A0LMI9_SYNFM</name>
<proteinExistence type="predicted"/>
<dbReference type="HOGENOM" id="CLU_1980493_0_0_7"/>
<organism evidence="2 3">
    <name type="scientific">Syntrophobacter fumaroxidans (strain DSM 10017 / MPOB)</name>
    <dbReference type="NCBI Taxonomy" id="335543"/>
    <lineage>
        <taxon>Bacteria</taxon>
        <taxon>Pseudomonadati</taxon>
        <taxon>Thermodesulfobacteriota</taxon>
        <taxon>Syntrophobacteria</taxon>
        <taxon>Syntrophobacterales</taxon>
        <taxon>Syntrophobacteraceae</taxon>
        <taxon>Syntrophobacter</taxon>
    </lineage>
</organism>
<feature type="region of interest" description="Disordered" evidence="1">
    <location>
        <begin position="1"/>
        <end position="25"/>
    </location>
</feature>
<sequence length="126" mass="14122">MSRPARLWGENVEAGDSSRIPGTGGMMRGFREAALSLMPAPRRWDIVGEATVGHVRQQSWPGYRGARNSREWFRPGFSTRQGNESPAEEKSDVPRGVLLLRNPAIRYRNQMNLEVAYGSECRTNCG</sequence>
<dbReference type="InParanoid" id="A0LMI9"/>
<dbReference type="KEGG" id="sfu:Sfum_2967"/>
<protein>
    <submittedName>
        <fullName evidence="2">Uncharacterized protein</fullName>
    </submittedName>
</protein>
<evidence type="ECO:0000313" key="3">
    <source>
        <dbReference type="Proteomes" id="UP000001784"/>
    </source>
</evidence>
<accession>A0LMI9</accession>
<dbReference type="Proteomes" id="UP000001784">
    <property type="component" value="Chromosome"/>
</dbReference>
<evidence type="ECO:0000313" key="2">
    <source>
        <dbReference type="EMBL" id="ABK18641.1"/>
    </source>
</evidence>
<evidence type="ECO:0000256" key="1">
    <source>
        <dbReference type="SAM" id="MobiDB-lite"/>
    </source>
</evidence>
<keyword evidence="3" id="KW-1185">Reference proteome</keyword>